<reference evidence="2" key="5">
    <citation type="journal article" date="2021" name="G3 (Bethesda)">
        <title>Aegilops tauschii genome assembly Aet v5.0 features greater sequence contiguity and improved annotation.</title>
        <authorList>
            <person name="Wang L."/>
            <person name="Zhu T."/>
            <person name="Rodriguez J.C."/>
            <person name="Deal K.R."/>
            <person name="Dubcovsky J."/>
            <person name="McGuire P.E."/>
            <person name="Lux T."/>
            <person name="Spannagl M."/>
            <person name="Mayer K.F.X."/>
            <person name="Baldrich P."/>
            <person name="Meyers B.C."/>
            <person name="Huo N."/>
            <person name="Gu Y.Q."/>
            <person name="Zhou H."/>
            <person name="Devos K.M."/>
            <person name="Bennetzen J.L."/>
            <person name="Unver T."/>
            <person name="Budak H."/>
            <person name="Gulick P.J."/>
            <person name="Galiba G."/>
            <person name="Kalapos B."/>
            <person name="Nelson D.R."/>
            <person name="Li P."/>
            <person name="You F.M."/>
            <person name="Luo M.C."/>
            <person name="Dvorak J."/>
        </authorList>
    </citation>
    <scope>NUCLEOTIDE SEQUENCE [LARGE SCALE GENOMIC DNA]</scope>
    <source>
        <strain evidence="2">cv. AL8/78</strain>
    </source>
</reference>
<accession>A0A453C564</accession>
<sequence>MLLRNINQAAGLCNGTRMTITQLGNGYIEAQIITGTHVSDKVYYLKSLYHQATQNGPSC</sequence>
<dbReference type="GO" id="GO:0006260">
    <property type="term" value="P:DNA replication"/>
    <property type="evidence" value="ECO:0007669"/>
    <property type="project" value="TreeGrafter"/>
</dbReference>
<dbReference type="AlphaFoldDB" id="A0A453C564"/>
<protein>
    <recommendedName>
        <fullName evidence="1">DNA helicase Pif1-like 2B domain-containing protein</fullName>
    </recommendedName>
</protein>
<organism evidence="2 3">
    <name type="scientific">Aegilops tauschii subsp. strangulata</name>
    <name type="common">Goatgrass</name>
    <dbReference type="NCBI Taxonomy" id="200361"/>
    <lineage>
        <taxon>Eukaryota</taxon>
        <taxon>Viridiplantae</taxon>
        <taxon>Streptophyta</taxon>
        <taxon>Embryophyta</taxon>
        <taxon>Tracheophyta</taxon>
        <taxon>Spermatophyta</taxon>
        <taxon>Magnoliopsida</taxon>
        <taxon>Liliopsida</taxon>
        <taxon>Poales</taxon>
        <taxon>Poaceae</taxon>
        <taxon>BOP clade</taxon>
        <taxon>Pooideae</taxon>
        <taxon>Triticodae</taxon>
        <taxon>Triticeae</taxon>
        <taxon>Triticinae</taxon>
        <taxon>Aegilops</taxon>
    </lineage>
</organism>
<evidence type="ECO:0000313" key="2">
    <source>
        <dbReference type="EnsemblPlants" id="AET2Gv20737900.9"/>
    </source>
</evidence>
<dbReference type="Gramene" id="AET2Gv20737900.9">
    <property type="protein sequence ID" value="AET2Gv20737900.9"/>
    <property type="gene ID" value="AET2Gv20737900"/>
</dbReference>
<reference evidence="3" key="2">
    <citation type="journal article" date="2017" name="Nat. Plants">
        <title>The Aegilops tauschii genome reveals multiple impacts of transposons.</title>
        <authorList>
            <person name="Zhao G."/>
            <person name="Zou C."/>
            <person name="Li K."/>
            <person name="Wang K."/>
            <person name="Li T."/>
            <person name="Gao L."/>
            <person name="Zhang X."/>
            <person name="Wang H."/>
            <person name="Yang Z."/>
            <person name="Liu X."/>
            <person name="Jiang W."/>
            <person name="Mao L."/>
            <person name="Kong X."/>
            <person name="Jiao Y."/>
            <person name="Jia J."/>
        </authorList>
    </citation>
    <scope>NUCLEOTIDE SEQUENCE [LARGE SCALE GENOMIC DNA]</scope>
    <source>
        <strain evidence="3">cv. AL8/78</strain>
    </source>
</reference>
<dbReference type="EnsemblPlants" id="AET2Gv20737900.9">
    <property type="protein sequence ID" value="AET2Gv20737900.9"/>
    <property type="gene ID" value="AET2Gv20737900"/>
</dbReference>
<dbReference type="GO" id="GO:0005657">
    <property type="term" value="C:replication fork"/>
    <property type="evidence" value="ECO:0007669"/>
    <property type="project" value="TreeGrafter"/>
</dbReference>
<feature type="domain" description="DNA helicase Pif1-like 2B" evidence="1">
    <location>
        <begin position="1"/>
        <end position="23"/>
    </location>
</feature>
<name>A0A453C564_AEGTS</name>
<keyword evidence="3" id="KW-1185">Reference proteome</keyword>
<dbReference type="Pfam" id="PF21530">
    <property type="entry name" value="Pif1_2B_dom"/>
    <property type="match status" value="1"/>
</dbReference>
<dbReference type="Proteomes" id="UP000015105">
    <property type="component" value="Chromosome 2D"/>
</dbReference>
<dbReference type="PANTHER" id="PTHR23274">
    <property type="entry name" value="DNA HELICASE-RELATED"/>
    <property type="match status" value="1"/>
</dbReference>
<evidence type="ECO:0000313" key="3">
    <source>
        <dbReference type="Proteomes" id="UP000015105"/>
    </source>
</evidence>
<dbReference type="PANTHER" id="PTHR23274:SF53">
    <property type="entry name" value="ATP-DEPENDENT DNA HELICASE"/>
    <property type="match status" value="1"/>
</dbReference>
<evidence type="ECO:0000259" key="1">
    <source>
        <dbReference type="Pfam" id="PF21530"/>
    </source>
</evidence>
<reference evidence="2" key="4">
    <citation type="submission" date="2019-03" db="UniProtKB">
        <authorList>
            <consortium name="EnsemblPlants"/>
        </authorList>
    </citation>
    <scope>IDENTIFICATION</scope>
</reference>
<dbReference type="InterPro" id="IPR049163">
    <property type="entry name" value="Pif1-like_2B_dom"/>
</dbReference>
<reference evidence="2" key="3">
    <citation type="journal article" date="2017" name="Nature">
        <title>Genome sequence of the progenitor of the wheat D genome Aegilops tauschii.</title>
        <authorList>
            <person name="Luo M.C."/>
            <person name="Gu Y.Q."/>
            <person name="Puiu D."/>
            <person name="Wang H."/>
            <person name="Twardziok S.O."/>
            <person name="Deal K.R."/>
            <person name="Huo N."/>
            <person name="Zhu T."/>
            <person name="Wang L."/>
            <person name="Wang Y."/>
            <person name="McGuire P.E."/>
            <person name="Liu S."/>
            <person name="Long H."/>
            <person name="Ramasamy R.K."/>
            <person name="Rodriguez J.C."/>
            <person name="Van S.L."/>
            <person name="Yuan L."/>
            <person name="Wang Z."/>
            <person name="Xia Z."/>
            <person name="Xiao L."/>
            <person name="Anderson O.D."/>
            <person name="Ouyang S."/>
            <person name="Liang Y."/>
            <person name="Zimin A.V."/>
            <person name="Pertea G."/>
            <person name="Qi P."/>
            <person name="Bennetzen J.L."/>
            <person name="Dai X."/>
            <person name="Dawson M.W."/>
            <person name="Muller H.G."/>
            <person name="Kugler K."/>
            <person name="Rivarola-Duarte L."/>
            <person name="Spannagl M."/>
            <person name="Mayer K.F.X."/>
            <person name="Lu F.H."/>
            <person name="Bevan M.W."/>
            <person name="Leroy P."/>
            <person name="Li P."/>
            <person name="You F.M."/>
            <person name="Sun Q."/>
            <person name="Liu Z."/>
            <person name="Lyons E."/>
            <person name="Wicker T."/>
            <person name="Salzberg S.L."/>
            <person name="Devos K.M."/>
            <person name="Dvorak J."/>
        </authorList>
    </citation>
    <scope>NUCLEOTIDE SEQUENCE [LARGE SCALE GENOMIC DNA]</scope>
    <source>
        <strain evidence="2">cv. AL8/78</strain>
    </source>
</reference>
<proteinExistence type="predicted"/>
<reference evidence="3" key="1">
    <citation type="journal article" date="2014" name="Science">
        <title>Ancient hybridizations among the ancestral genomes of bread wheat.</title>
        <authorList>
            <consortium name="International Wheat Genome Sequencing Consortium,"/>
            <person name="Marcussen T."/>
            <person name="Sandve S.R."/>
            <person name="Heier L."/>
            <person name="Spannagl M."/>
            <person name="Pfeifer M."/>
            <person name="Jakobsen K.S."/>
            <person name="Wulff B.B."/>
            <person name="Steuernagel B."/>
            <person name="Mayer K.F."/>
            <person name="Olsen O.A."/>
        </authorList>
    </citation>
    <scope>NUCLEOTIDE SEQUENCE [LARGE SCALE GENOMIC DNA]</scope>
    <source>
        <strain evidence="3">cv. AL8/78</strain>
    </source>
</reference>